<keyword evidence="4" id="KW-0863">Zinc-finger</keyword>
<keyword evidence="6" id="KW-0391">Immunity</keyword>
<evidence type="ECO:0000256" key="4">
    <source>
        <dbReference type="ARBA" id="ARBA00022771"/>
    </source>
</evidence>
<keyword evidence="2" id="KW-0963">Cytoplasm</keyword>
<protein>
    <submittedName>
        <fullName evidence="9">RZ-type domain-containing protein</fullName>
    </submittedName>
</protein>
<keyword evidence="3" id="KW-0479">Metal-binding</keyword>
<evidence type="ECO:0000256" key="3">
    <source>
        <dbReference type="ARBA" id="ARBA00022723"/>
    </source>
</evidence>
<dbReference type="PROSITE" id="PS51981">
    <property type="entry name" value="ZF_RZ"/>
    <property type="match status" value="1"/>
</dbReference>
<name>A0A914PPL2_9BILA</name>
<accession>A0A914PPL2</accession>
<dbReference type="GO" id="GO:0002376">
    <property type="term" value="P:immune system process"/>
    <property type="evidence" value="ECO:0007669"/>
    <property type="project" value="UniProtKB-KW"/>
</dbReference>
<evidence type="ECO:0000259" key="7">
    <source>
        <dbReference type="PROSITE" id="PS51981"/>
    </source>
</evidence>
<dbReference type="WBParaSite" id="PDA_v2.g20495.t1">
    <property type="protein sequence ID" value="PDA_v2.g20495.t1"/>
    <property type="gene ID" value="PDA_v2.g20495"/>
</dbReference>
<dbReference type="InterPro" id="IPR046439">
    <property type="entry name" value="ZF_RZ_dom"/>
</dbReference>
<evidence type="ECO:0000256" key="2">
    <source>
        <dbReference type="ARBA" id="ARBA00022490"/>
    </source>
</evidence>
<organism evidence="8 9">
    <name type="scientific">Panagrolaimus davidi</name>
    <dbReference type="NCBI Taxonomy" id="227884"/>
    <lineage>
        <taxon>Eukaryota</taxon>
        <taxon>Metazoa</taxon>
        <taxon>Ecdysozoa</taxon>
        <taxon>Nematoda</taxon>
        <taxon>Chromadorea</taxon>
        <taxon>Rhabditida</taxon>
        <taxon>Tylenchina</taxon>
        <taxon>Panagrolaimomorpha</taxon>
        <taxon>Panagrolaimoidea</taxon>
        <taxon>Panagrolaimidae</taxon>
        <taxon>Panagrolaimus</taxon>
    </lineage>
</organism>
<evidence type="ECO:0000313" key="9">
    <source>
        <dbReference type="WBParaSite" id="PDA_v2.g20495.t1"/>
    </source>
</evidence>
<reference evidence="9" key="1">
    <citation type="submission" date="2022-11" db="UniProtKB">
        <authorList>
            <consortium name="WormBaseParasite"/>
        </authorList>
    </citation>
    <scope>IDENTIFICATION</scope>
</reference>
<dbReference type="AlphaFoldDB" id="A0A914PPL2"/>
<evidence type="ECO:0000256" key="1">
    <source>
        <dbReference type="ARBA" id="ARBA00004496"/>
    </source>
</evidence>
<evidence type="ECO:0000313" key="8">
    <source>
        <dbReference type="Proteomes" id="UP000887578"/>
    </source>
</evidence>
<proteinExistence type="predicted"/>
<sequence>MTSNWFNSGRNLLKIVKQLLEYHNYAYENLRSRRTLPSLTMNGFEYPNSDIAESGLHYCDDIKKKFQIVNLLDYLNHEFEHLIERVNMKECSEIIIQQLNNEVSRFGFITDVFIYMHQLYKAKNDLKYEYANSLYRIFRAIFGNIEFKDNHEKKLLNDFKEIVKNHPAAGFGISDKERVDIVNALHGAVTKWYKCPNGHMYGIGDCGMAMVETKCPECGSVIGGQSHQLQTGNSDATTEMRNGMAALHIPDPFVVRFGREW</sequence>
<dbReference type="Proteomes" id="UP000887578">
    <property type="component" value="Unplaced"/>
</dbReference>
<evidence type="ECO:0000256" key="6">
    <source>
        <dbReference type="ARBA" id="ARBA00022859"/>
    </source>
</evidence>
<feature type="domain" description="RZ-type" evidence="7">
    <location>
        <begin position="173"/>
        <end position="239"/>
    </location>
</feature>
<dbReference type="Pfam" id="PF20173">
    <property type="entry name" value="ZnF_RZ-type"/>
    <property type="match status" value="1"/>
</dbReference>
<comment type="subcellular location">
    <subcellularLocation>
        <location evidence="1">Cytoplasm</location>
    </subcellularLocation>
</comment>
<dbReference type="GO" id="GO:0008270">
    <property type="term" value="F:zinc ion binding"/>
    <property type="evidence" value="ECO:0007669"/>
    <property type="project" value="UniProtKB-KW"/>
</dbReference>
<keyword evidence="5" id="KW-0862">Zinc</keyword>
<evidence type="ECO:0000256" key="5">
    <source>
        <dbReference type="ARBA" id="ARBA00022833"/>
    </source>
</evidence>
<keyword evidence="8" id="KW-1185">Reference proteome</keyword>
<dbReference type="GO" id="GO:0005737">
    <property type="term" value="C:cytoplasm"/>
    <property type="evidence" value="ECO:0007669"/>
    <property type="project" value="UniProtKB-SubCell"/>
</dbReference>